<dbReference type="Proteomes" id="UP001139409">
    <property type="component" value="Unassembled WGS sequence"/>
</dbReference>
<dbReference type="InterPro" id="IPR052162">
    <property type="entry name" value="Sensor_kinase/Photoreceptor"/>
</dbReference>
<dbReference type="PANTHER" id="PTHR43304">
    <property type="entry name" value="PHYTOCHROME-LIKE PROTEIN CPH1"/>
    <property type="match status" value="1"/>
</dbReference>
<dbReference type="NCBIfam" id="TIGR00229">
    <property type="entry name" value="sensory_box"/>
    <property type="match status" value="1"/>
</dbReference>
<dbReference type="Gene3D" id="1.10.287.130">
    <property type="match status" value="1"/>
</dbReference>
<name>A0A9X1KW79_9BACT</name>
<dbReference type="CDD" id="cd00130">
    <property type="entry name" value="PAS"/>
    <property type="match status" value="1"/>
</dbReference>
<evidence type="ECO:0000259" key="6">
    <source>
        <dbReference type="PROSITE" id="PS50113"/>
    </source>
</evidence>
<dbReference type="InterPro" id="IPR013655">
    <property type="entry name" value="PAS_fold_3"/>
</dbReference>
<keyword evidence="8" id="KW-1185">Reference proteome</keyword>
<accession>A0A9X1KW79</accession>
<gene>
    <name evidence="7" type="ORF">LDX50_02415</name>
</gene>
<dbReference type="Pfam" id="PF08447">
    <property type="entry name" value="PAS_3"/>
    <property type="match status" value="1"/>
</dbReference>
<evidence type="ECO:0000256" key="2">
    <source>
        <dbReference type="ARBA" id="ARBA00012438"/>
    </source>
</evidence>
<reference evidence="7" key="1">
    <citation type="submission" date="2021-09" db="EMBL/GenBank/DDBJ databases">
        <title>Fulvivirga sp. isolated from coastal sediment.</title>
        <authorList>
            <person name="Yu H."/>
        </authorList>
    </citation>
    <scope>NUCLEOTIDE SEQUENCE</scope>
    <source>
        <strain evidence="7">1062</strain>
    </source>
</reference>
<keyword evidence="4" id="KW-0808">Transferase</keyword>
<dbReference type="CDD" id="cd00082">
    <property type="entry name" value="HisKA"/>
    <property type="match status" value="1"/>
</dbReference>
<dbReference type="InterPro" id="IPR035965">
    <property type="entry name" value="PAS-like_dom_sf"/>
</dbReference>
<dbReference type="PROSITE" id="PS50113">
    <property type="entry name" value="PAC"/>
    <property type="match status" value="1"/>
</dbReference>
<evidence type="ECO:0000256" key="5">
    <source>
        <dbReference type="ARBA" id="ARBA00022777"/>
    </source>
</evidence>
<organism evidence="7 8">
    <name type="scientific">Fulvivirga sedimenti</name>
    <dbReference type="NCBI Taxonomy" id="2879465"/>
    <lineage>
        <taxon>Bacteria</taxon>
        <taxon>Pseudomonadati</taxon>
        <taxon>Bacteroidota</taxon>
        <taxon>Cytophagia</taxon>
        <taxon>Cytophagales</taxon>
        <taxon>Fulvivirgaceae</taxon>
        <taxon>Fulvivirga</taxon>
    </lineage>
</organism>
<dbReference type="RefSeq" id="WP_225696810.1">
    <property type="nucleotide sequence ID" value="NZ_JAIXNE010000001.1"/>
</dbReference>
<dbReference type="InterPro" id="IPR000014">
    <property type="entry name" value="PAS"/>
</dbReference>
<feature type="domain" description="PAC" evidence="6">
    <location>
        <begin position="81"/>
        <end position="134"/>
    </location>
</feature>
<dbReference type="PANTHER" id="PTHR43304:SF1">
    <property type="entry name" value="PAC DOMAIN-CONTAINING PROTEIN"/>
    <property type="match status" value="1"/>
</dbReference>
<dbReference type="SUPFAM" id="SSF47384">
    <property type="entry name" value="Homodimeric domain of signal transducing histidine kinase"/>
    <property type="match status" value="1"/>
</dbReference>
<dbReference type="Gene3D" id="3.30.450.20">
    <property type="entry name" value="PAS domain"/>
    <property type="match status" value="1"/>
</dbReference>
<dbReference type="InterPro" id="IPR036097">
    <property type="entry name" value="HisK_dim/P_sf"/>
</dbReference>
<evidence type="ECO:0000256" key="1">
    <source>
        <dbReference type="ARBA" id="ARBA00000085"/>
    </source>
</evidence>
<keyword evidence="5" id="KW-0418">Kinase</keyword>
<dbReference type="EC" id="2.7.13.3" evidence="2"/>
<evidence type="ECO:0000313" key="8">
    <source>
        <dbReference type="Proteomes" id="UP001139409"/>
    </source>
</evidence>
<comment type="caution">
    <text evidence="7">The sequence shown here is derived from an EMBL/GenBank/DDBJ whole genome shotgun (WGS) entry which is preliminary data.</text>
</comment>
<dbReference type="InterPro" id="IPR000700">
    <property type="entry name" value="PAS-assoc_C"/>
</dbReference>
<dbReference type="EMBL" id="JAIXNE010000001">
    <property type="protein sequence ID" value="MCA6073699.1"/>
    <property type="molecule type" value="Genomic_DNA"/>
</dbReference>
<evidence type="ECO:0000256" key="3">
    <source>
        <dbReference type="ARBA" id="ARBA00022553"/>
    </source>
</evidence>
<dbReference type="AlphaFoldDB" id="A0A9X1KW79"/>
<keyword evidence="3" id="KW-0597">Phosphoprotein</keyword>
<proteinExistence type="predicted"/>
<evidence type="ECO:0000313" key="7">
    <source>
        <dbReference type="EMBL" id="MCA6073699.1"/>
    </source>
</evidence>
<comment type="catalytic activity">
    <reaction evidence="1">
        <text>ATP + protein L-histidine = ADP + protein N-phospho-L-histidine.</text>
        <dbReference type="EC" id="2.7.13.3"/>
    </reaction>
</comment>
<dbReference type="InterPro" id="IPR003661">
    <property type="entry name" value="HisK_dim/P_dom"/>
</dbReference>
<dbReference type="SUPFAM" id="SSF55785">
    <property type="entry name" value="PYP-like sensor domain (PAS domain)"/>
    <property type="match status" value="1"/>
</dbReference>
<evidence type="ECO:0000256" key="4">
    <source>
        <dbReference type="ARBA" id="ARBA00022679"/>
    </source>
</evidence>
<protein>
    <recommendedName>
        <fullName evidence="2">histidine kinase</fullName>
        <ecNumber evidence="2">2.7.13.3</ecNumber>
    </recommendedName>
</protein>
<sequence length="206" mass="23592">MPRNFIQSVIAVSHIEFASYDLKNHALLYSSGLAGKILGYSEAEMKSFAHDFNRMIIHPDDIEVADAKMEEIMASRPGQIIEMIIRYKRKDGRYIWGYTRKLVSEWDENGKPAKITSVAQDVTEMVSIQEELARRVAQLDEISYRNAHDLRGPVASILGLTNLMKDKGMIEDYYQDLLQHLCSAVEKLDNVVGELINPDQEEKEWD</sequence>
<dbReference type="GO" id="GO:0000155">
    <property type="term" value="F:phosphorelay sensor kinase activity"/>
    <property type="evidence" value="ECO:0007669"/>
    <property type="project" value="InterPro"/>
</dbReference>